<dbReference type="CDD" id="cd09641">
    <property type="entry name" value="Cas3''_I"/>
    <property type="match status" value="1"/>
</dbReference>
<comment type="similarity">
    <text evidence="2">In the central section; belongs to the CRISPR-associated helicase Cas3 family.</text>
</comment>
<proteinExistence type="inferred from homology"/>
<dbReference type="Pfam" id="PF18019">
    <property type="entry name" value="Cas3_HD"/>
    <property type="match status" value="1"/>
</dbReference>
<keyword evidence="10" id="KW-0540">Nuclease</keyword>
<dbReference type="GO" id="GO:0046872">
    <property type="term" value="F:metal ion binding"/>
    <property type="evidence" value="ECO:0007669"/>
    <property type="project" value="UniProtKB-KW"/>
</dbReference>
<dbReference type="Pfam" id="PF18395">
    <property type="entry name" value="Cas3_C"/>
    <property type="match status" value="1"/>
</dbReference>
<organism evidence="10 11">
    <name type="scientific">Streptomyces buecherae</name>
    <dbReference type="NCBI Taxonomy" id="2763006"/>
    <lineage>
        <taxon>Bacteria</taxon>
        <taxon>Bacillati</taxon>
        <taxon>Actinomycetota</taxon>
        <taxon>Actinomycetes</taxon>
        <taxon>Kitasatosporales</taxon>
        <taxon>Streptomycetaceae</taxon>
        <taxon>Streptomyces</taxon>
    </lineage>
</organism>
<keyword evidence="8" id="KW-0051">Antiviral defense</keyword>
<dbReference type="RefSeq" id="WP_176163070.1">
    <property type="nucleotide sequence ID" value="NZ_CP054929.1"/>
</dbReference>
<dbReference type="Gene3D" id="1.10.3210.30">
    <property type="match status" value="1"/>
</dbReference>
<dbReference type="GO" id="GO:0005524">
    <property type="term" value="F:ATP binding"/>
    <property type="evidence" value="ECO:0007669"/>
    <property type="project" value="UniProtKB-KW"/>
</dbReference>
<dbReference type="Gene3D" id="3.40.50.300">
    <property type="entry name" value="P-loop containing nucleotide triphosphate hydrolases"/>
    <property type="match status" value="2"/>
</dbReference>
<evidence type="ECO:0000313" key="11">
    <source>
        <dbReference type="Proteomes" id="UP000509303"/>
    </source>
</evidence>
<keyword evidence="3" id="KW-0479">Metal-binding</keyword>
<gene>
    <name evidence="10" type="ORF">HUT08_19435</name>
</gene>
<evidence type="ECO:0000256" key="7">
    <source>
        <dbReference type="ARBA" id="ARBA00022840"/>
    </source>
</evidence>
<dbReference type="GO" id="GO:0004386">
    <property type="term" value="F:helicase activity"/>
    <property type="evidence" value="ECO:0007669"/>
    <property type="project" value="UniProtKB-KW"/>
</dbReference>
<keyword evidence="6" id="KW-0347">Helicase</keyword>
<evidence type="ECO:0000313" key="10">
    <source>
        <dbReference type="EMBL" id="QKW51349.1"/>
    </source>
</evidence>
<reference evidence="10 11" key="1">
    <citation type="submission" date="2020-06" db="EMBL/GenBank/DDBJ databases">
        <title>Genome mining for natural products.</title>
        <authorList>
            <person name="Zhang B."/>
            <person name="Shi J."/>
            <person name="Ge H."/>
        </authorList>
    </citation>
    <scope>NUCLEOTIDE SEQUENCE [LARGE SCALE GENOMIC DNA]</scope>
    <source>
        <strain evidence="10 11">NA00687</strain>
    </source>
</reference>
<accession>A0A7H8N9Z4</accession>
<evidence type="ECO:0000256" key="4">
    <source>
        <dbReference type="ARBA" id="ARBA00022741"/>
    </source>
</evidence>
<dbReference type="SUPFAM" id="SSF109604">
    <property type="entry name" value="HD-domain/PDEase-like"/>
    <property type="match status" value="1"/>
</dbReference>
<dbReference type="InterPro" id="IPR054712">
    <property type="entry name" value="Cas3-like_dom"/>
</dbReference>
<dbReference type="AlphaFoldDB" id="A0A7H8N9Z4"/>
<dbReference type="InterPro" id="IPR038257">
    <property type="entry name" value="CRISPR-assoc_Cas3_HD_sf"/>
</dbReference>
<protein>
    <submittedName>
        <fullName evidence="10">CRISPR-associated endonuclease Cas3</fullName>
    </submittedName>
</protein>
<dbReference type="CDD" id="cd17930">
    <property type="entry name" value="DEXHc_cas3"/>
    <property type="match status" value="1"/>
</dbReference>
<dbReference type="SUPFAM" id="SSF52540">
    <property type="entry name" value="P-loop containing nucleoside triphosphate hydrolases"/>
    <property type="match status" value="1"/>
</dbReference>
<keyword evidence="5" id="KW-0378">Hydrolase</keyword>
<keyword evidence="4" id="KW-0547">Nucleotide-binding</keyword>
<evidence type="ECO:0000256" key="3">
    <source>
        <dbReference type="ARBA" id="ARBA00022723"/>
    </source>
</evidence>
<keyword evidence="7" id="KW-0067">ATP-binding</keyword>
<dbReference type="PROSITE" id="PS51643">
    <property type="entry name" value="HD_CAS3"/>
    <property type="match status" value="1"/>
</dbReference>
<dbReference type="InterPro" id="IPR041372">
    <property type="entry name" value="Cas3_C"/>
</dbReference>
<dbReference type="GO" id="GO:0016787">
    <property type="term" value="F:hydrolase activity"/>
    <property type="evidence" value="ECO:0007669"/>
    <property type="project" value="UniProtKB-KW"/>
</dbReference>
<dbReference type="GO" id="GO:0004519">
    <property type="term" value="F:endonuclease activity"/>
    <property type="evidence" value="ECO:0007669"/>
    <property type="project" value="UniProtKB-KW"/>
</dbReference>
<dbReference type="Proteomes" id="UP000509303">
    <property type="component" value="Chromosome"/>
</dbReference>
<dbReference type="NCBIfam" id="TIGR01596">
    <property type="entry name" value="cas3_HD"/>
    <property type="match status" value="1"/>
</dbReference>
<dbReference type="InterPro" id="IPR006483">
    <property type="entry name" value="CRISPR-assoc_Cas3_HD"/>
</dbReference>
<evidence type="ECO:0000256" key="6">
    <source>
        <dbReference type="ARBA" id="ARBA00022806"/>
    </source>
</evidence>
<dbReference type="Pfam" id="PF22590">
    <property type="entry name" value="Cas3-like_C_2"/>
    <property type="match status" value="1"/>
</dbReference>
<evidence type="ECO:0000256" key="8">
    <source>
        <dbReference type="ARBA" id="ARBA00023118"/>
    </source>
</evidence>
<feature type="domain" description="HD Cas3-type" evidence="9">
    <location>
        <begin position="27"/>
        <end position="225"/>
    </location>
</feature>
<evidence type="ECO:0000256" key="1">
    <source>
        <dbReference type="ARBA" id="ARBA00006847"/>
    </source>
</evidence>
<evidence type="ECO:0000256" key="2">
    <source>
        <dbReference type="ARBA" id="ARBA00009046"/>
    </source>
</evidence>
<keyword evidence="10" id="KW-0255">Endonuclease</keyword>
<evidence type="ECO:0000256" key="5">
    <source>
        <dbReference type="ARBA" id="ARBA00022801"/>
    </source>
</evidence>
<dbReference type="InterPro" id="IPR027417">
    <property type="entry name" value="P-loop_NTPase"/>
</dbReference>
<name>A0A7H8N9Z4_9ACTN</name>
<evidence type="ECO:0000259" key="9">
    <source>
        <dbReference type="PROSITE" id="PS51643"/>
    </source>
</evidence>
<sequence length="961" mass="102948">MADGPHRDTWDANVSLHVCVAKTPGHAGGTMSLVATHLLDTAAVAECIWDGFLSSTIRRQLDAAAGGPGRGRTLLAWICGLHDIGKVTPAFQCRFSEYAASLRAAGLTWRPSVHRFPWRHGAAGGFLLKPMLRSAGWPAEHTAWVWPLVAGHHGFLHSADEIEPPLADRFGPQGDERWERARLAHVRYVTEQLGLPSLADAAPATVPSRALQLMVSGLVVMADWIASGGRAFVGIDDFTKVSMAGARDRAAAAWSRIGLRGGWGALPTPPPDAFERRFQHPPRPIQRLAMETAREMAAPGLLVIEGPTGEGKTWAGLMATEILAAKFGADGVFVGMPRWSANDPTFARVREWVGRIDPELASHVALLHGQRNLMPEWSALIGASAERQRDAVGTCDEDGDALPQTGPGQTPAEWFFEYERGLLCPFVVSPTDTLLHAMTRTKFVVLRAAGLLSKVILLDEVHAADVSGSLFLLEGLRWFGEAGVPVVLLSATLPAAQRQALADAYLAGAARREEYGHPELVHPDRQPAVTAVWHTPHGPRSLTRTTTPRRPSAPLAVELVPETVPGVGTEAAARAAADAAVADRLGAELADGGCALVIRTTADRAQTLCTEVRHRLPDTPVVLLHEQLTAAELARRMAECLRVLRPARNGEAAPPPRPERLIVIASPVAEQSCDLDADLLITDLAPLDLLLQRIGRVHRGDGTSRPARLRTPRVIVTGYDESAGGRYDGEGATRPEAAPPRFLAAAEERYGRHALLLAAAQVRRAAGPGRPWSYPADAPALVAAGYGAGADAIPAAWRDDWEAARVAWEKTLRARSDKAGNHLLTRQGEREAVTLEGAHRLAHRHLDGADGLDDLVRDHTNRRAALLVADGAGHRTVSGTALPAGKPATATCDAVIADTVSLPPTCHDVGYKSLSPLRRWAKSPLQHTRVLILSPDGTAVLAGRRLRYEEVLGLVDEGPAG</sequence>
<dbReference type="EMBL" id="CP054929">
    <property type="protein sequence ID" value="QKW51349.1"/>
    <property type="molecule type" value="Genomic_DNA"/>
</dbReference>
<dbReference type="GO" id="GO:0051607">
    <property type="term" value="P:defense response to virus"/>
    <property type="evidence" value="ECO:0007669"/>
    <property type="project" value="UniProtKB-KW"/>
</dbReference>
<keyword evidence="11" id="KW-1185">Reference proteome</keyword>
<comment type="similarity">
    <text evidence="1">In the N-terminal section; belongs to the CRISPR-associated nuclease Cas3-HD family.</text>
</comment>